<dbReference type="STRING" id="388357.GCA_001580365_03780"/>
<evidence type="ECO:0000313" key="2">
    <source>
        <dbReference type="Proteomes" id="UP000321103"/>
    </source>
</evidence>
<keyword evidence="2" id="KW-1185">Reference proteome</keyword>
<dbReference type="Proteomes" id="UP000321103">
    <property type="component" value="Unassembled WGS sequence"/>
</dbReference>
<proteinExistence type="predicted"/>
<organism evidence="1 2">
    <name type="scientific">Kocuria turfanensis</name>
    <dbReference type="NCBI Taxonomy" id="388357"/>
    <lineage>
        <taxon>Bacteria</taxon>
        <taxon>Bacillati</taxon>
        <taxon>Actinomycetota</taxon>
        <taxon>Actinomycetes</taxon>
        <taxon>Micrococcales</taxon>
        <taxon>Micrococcaceae</taxon>
        <taxon>Kocuria</taxon>
    </lineage>
</organism>
<dbReference type="AlphaFoldDB" id="A0A512IIE7"/>
<evidence type="ECO:0008006" key="3">
    <source>
        <dbReference type="Google" id="ProtNLM"/>
    </source>
</evidence>
<protein>
    <recommendedName>
        <fullName evidence="3">Polymer-forming cytoskeletal protein</fullName>
    </recommendedName>
</protein>
<name>A0A512IIE7_9MICC</name>
<sequence>MPSYTYKDGELVEIPDVVITESCELSESITVTVVIKAGAHVVSLAELTGSVNVESGASLDAKGHVMGTVNVAAHGEATFHQQASGTLNISQGGRVRLTETCVALGTMNIDGELVNEGVRGVQVHGTGTVEDRPGSTVRQPDETWPDGTVVYRG</sequence>
<accession>A0A512IIE7</accession>
<dbReference type="RefSeq" id="WP_062737419.1">
    <property type="nucleotide sequence ID" value="NZ_BJZS01000126.1"/>
</dbReference>
<reference evidence="1 2" key="1">
    <citation type="submission" date="2019-07" db="EMBL/GenBank/DDBJ databases">
        <title>Whole genome shotgun sequence of Kocuria turfanensis NBRC 107627.</title>
        <authorList>
            <person name="Hosoyama A."/>
            <person name="Uohara A."/>
            <person name="Ohji S."/>
            <person name="Ichikawa N."/>
        </authorList>
    </citation>
    <scope>NUCLEOTIDE SEQUENCE [LARGE SCALE GENOMIC DNA]</scope>
    <source>
        <strain evidence="1 2">NBRC 107627</strain>
    </source>
</reference>
<dbReference type="EMBL" id="BJZS01000126">
    <property type="protein sequence ID" value="GEO97418.1"/>
    <property type="molecule type" value="Genomic_DNA"/>
</dbReference>
<evidence type="ECO:0000313" key="1">
    <source>
        <dbReference type="EMBL" id="GEO97418.1"/>
    </source>
</evidence>
<comment type="caution">
    <text evidence="1">The sequence shown here is derived from an EMBL/GenBank/DDBJ whole genome shotgun (WGS) entry which is preliminary data.</text>
</comment>
<gene>
    <name evidence="1" type="ORF">KTU01_35410</name>
</gene>